<proteinExistence type="inferred from homology"/>
<keyword evidence="3" id="KW-0677">Repeat</keyword>
<organism evidence="10 11">
    <name type="scientific">Staurois parvus</name>
    <dbReference type="NCBI Taxonomy" id="386267"/>
    <lineage>
        <taxon>Eukaryota</taxon>
        <taxon>Metazoa</taxon>
        <taxon>Chordata</taxon>
        <taxon>Craniata</taxon>
        <taxon>Vertebrata</taxon>
        <taxon>Euteleostomi</taxon>
        <taxon>Amphibia</taxon>
        <taxon>Batrachia</taxon>
        <taxon>Anura</taxon>
        <taxon>Neobatrachia</taxon>
        <taxon>Ranoidea</taxon>
        <taxon>Ranidae</taxon>
        <taxon>Staurois</taxon>
    </lineage>
</organism>
<feature type="domain" description="C2H2 AKAP95-type" evidence="9">
    <location>
        <begin position="310"/>
        <end position="333"/>
    </location>
</feature>
<feature type="region of interest" description="Disordered" evidence="8">
    <location>
        <begin position="126"/>
        <end position="205"/>
    </location>
</feature>
<feature type="compositionally biased region" description="Polar residues" evidence="8">
    <location>
        <begin position="402"/>
        <end position="428"/>
    </location>
</feature>
<protein>
    <recommendedName>
        <fullName evidence="9">C2H2 AKAP95-type domain-containing protein</fullName>
    </recommendedName>
</protein>
<gene>
    <name evidence="10" type="ORF">SPARVUS_LOCUS11287228</name>
</gene>
<evidence type="ECO:0000256" key="7">
    <source>
        <dbReference type="PROSITE-ProRule" id="PRU01140"/>
    </source>
</evidence>
<feature type="region of interest" description="Disordered" evidence="8">
    <location>
        <begin position="395"/>
        <end position="463"/>
    </location>
</feature>
<sequence length="463" mass="51767">MTSCPVPSNDGAKYLGPGRDSYGPYSRMDRGSYGFSEPERAYGNRRTQHPSHLSQMGWRGDTRRELGGNFRSPPAIRGSGRPMPLLNQGTFRELAGFQGLRAFTGNSYFGGGFKQKSRKLWKEKKRLGAEGGGPVEKKIKTSNEGDGAKSEESESEGDGEQEGAGTSTQTEAEDKQEEAEETDKGDKKQKPPPTKQQQEIQSRRLRDRMVERIQFVCSLCKFRTFYSEEMTSHLQSEFHKEHFRYVGGKLPKQSADFLQEYVSQKAKKTEERRNAVEDLSTTIQQIYRDQDLTQSLGMEHFVKKVEAAHCAACDIFVPMNFSALQRHIRTSQHNQNRRNMMENSKKTALVVARSILNNKQISQKLERYIKGQNPFIEEQDEATGSGSTALEATEGQEMVDTTDGSCENPDFTTCSSPTASVPETASSEDVSDRRITEESEMSASGGQEGVTDTEVIGDSIHEQ</sequence>
<comment type="similarity">
    <text evidence="7">Belongs to the AKAP95 family.</text>
</comment>
<keyword evidence="4 7" id="KW-0863">Zinc-finger</keyword>
<comment type="caution">
    <text evidence="10">The sequence shown here is derived from an EMBL/GenBank/DDBJ whole genome shotgun (WGS) entry which is preliminary data.</text>
</comment>
<dbReference type="Proteomes" id="UP001162483">
    <property type="component" value="Unassembled WGS sequence"/>
</dbReference>
<dbReference type="EMBL" id="CATNWA010016349">
    <property type="protein sequence ID" value="CAI9591920.1"/>
    <property type="molecule type" value="Genomic_DNA"/>
</dbReference>
<name>A0ABN9F4D3_9NEOB</name>
<accession>A0ABN9F4D3</accession>
<evidence type="ECO:0000313" key="11">
    <source>
        <dbReference type="Proteomes" id="UP001162483"/>
    </source>
</evidence>
<feature type="region of interest" description="Disordered" evidence="8">
    <location>
        <begin position="1"/>
        <end position="87"/>
    </location>
</feature>
<dbReference type="PANTHER" id="PTHR12190:SF4">
    <property type="entry name" value="A-KINASE ANCHOR PROTEIN 8-LIKE"/>
    <property type="match status" value="1"/>
</dbReference>
<dbReference type="InterPro" id="IPR034736">
    <property type="entry name" value="ZF_C2H2_AKAP95"/>
</dbReference>
<evidence type="ECO:0000256" key="6">
    <source>
        <dbReference type="ARBA" id="ARBA00023242"/>
    </source>
</evidence>
<evidence type="ECO:0000256" key="1">
    <source>
        <dbReference type="ARBA" id="ARBA00004123"/>
    </source>
</evidence>
<keyword evidence="5" id="KW-0862">Zinc</keyword>
<dbReference type="PROSITE" id="PS51799">
    <property type="entry name" value="ZF_C2H2_AKAP95"/>
    <property type="match status" value="2"/>
</dbReference>
<dbReference type="Pfam" id="PF04988">
    <property type="entry name" value="AKAP95"/>
    <property type="match status" value="1"/>
</dbReference>
<feature type="domain" description="C2H2 AKAP95-type" evidence="9">
    <location>
        <begin position="217"/>
        <end position="239"/>
    </location>
</feature>
<dbReference type="InterPro" id="IPR007071">
    <property type="entry name" value="AKAP95"/>
</dbReference>
<comment type="subcellular location">
    <subcellularLocation>
        <location evidence="1">Nucleus</location>
    </subcellularLocation>
</comment>
<evidence type="ECO:0000256" key="2">
    <source>
        <dbReference type="ARBA" id="ARBA00022723"/>
    </source>
</evidence>
<dbReference type="PANTHER" id="PTHR12190">
    <property type="entry name" value="A-KINASE ANCHOR PROTEIN AKAP 8"/>
    <property type="match status" value="1"/>
</dbReference>
<keyword evidence="11" id="KW-1185">Reference proteome</keyword>
<reference evidence="10" key="1">
    <citation type="submission" date="2023-05" db="EMBL/GenBank/DDBJ databases">
        <authorList>
            <person name="Stuckert A."/>
        </authorList>
    </citation>
    <scope>NUCLEOTIDE SEQUENCE</scope>
</reference>
<evidence type="ECO:0000313" key="10">
    <source>
        <dbReference type="EMBL" id="CAI9591920.1"/>
    </source>
</evidence>
<keyword evidence="2" id="KW-0479">Metal-binding</keyword>
<evidence type="ECO:0000256" key="4">
    <source>
        <dbReference type="ARBA" id="ARBA00022771"/>
    </source>
</evidence>
<evidence type="ECO:0000256" key="8">
    <source>
        <dbReference type="SAM" id="MobiDB-lite"/>
    </source>
</evidence>
<evidence type="ECO:0000256" key="3">
    <source>
        <dbReference type="ARBA" id="ARBA00022737"/>
    </source>
</evidence>
<feature type="compositionally biased region" description="Basic and acidic residues" evidence="8">
    <location>
        <begin position="135"/>
        <end position="152"/>
    </location>
</feature>
<evidence type="ECO:0000256" key="5">
    <source>
        <dbReference type="ARBA" id="ARBA00022833"/>
    </source>
</evidence>
<evidence type="ECO:0000259" key="9">
    <source>
        <dbReference type="PROSITE" id="PS51799"/>
    </source>
</evidence>
<keyword evidence="6" id="KW-0539">Nucleus</keyword>